<dbReference type="InterPro" id="IPR029068">
    <property type="entry name" value="Glyas_Bleomycin-R_OHBP_Dase"/>
</dbReference>
<dbReference type="EMBL" id="BAAAVA010000065">
    <property type="protein sequence ID" value="GAA2939447.1"/>
    <property type="molecule type" value="Genomic_DNA"/>
</dbReference>
<evidence type="ECO:0000259" key="2">
    <source>
        <dbReference type="PROSITE" id="PS51819"/>
    </source>
</evidence>
<dbReference type="InterPro" id="IPR036388">
    <property type="entry name" value="WH-like_DNA-bd_sf"/>
</dbReference>
<proteinExistence type="predicted"/>
<dbReference type="PROSITE" id="PS51819">
    <property type="entry name" value="VOC"/>
    <property type="match status" value="1"/>
</dbReference>
<feature type="domain" description="HTH lysR-type" evidence="1">
    <location>
        <begin position="1"/>
        <end position="49"/>
    </location>
</feature>
<dbReference type="SUPFAM" id="SSF46785">
    <property type="entry name" value="Winged helix' DNA-binding domain"/>
    <property type="match status" value="1"/>
</dbReference>
<dbReference type="PROSITE" id="PS50931">
    <property type="entry name" value="HTH_LYSR"/>
    <property type="match status" value="1"/>
</dbReference>
<dbReference type="Gene3D" id="1.10.10.10">
    <property type="entry name" value="Winged helix-like DNA-binding domain superfamily/Winged helix DNA-binding domain"/>
    <property type="match status" value="1"/>
</dbReference>
<dbReference type="PANTHER" id="PTHR36503:SF3">
    <property type="entry name" value="BLR0126 PROTEIN"/>
    <property type="match status" value="1"/>
</dbReference>
<dbReference type="InterPro" id="IPR000847">
    <property type="entry name" value="LysR_HTH_N"/>
</dbReference>
<dbReference type="Pfam" id="PF00903">
    <property type="entry name" value="Glyoxalase"/>
    <property type="match status" value="1"/>
</dbReference>
<name>A0ABN3X6G6_9ACTN</name>
<sequence length="242" mass="26307">MSLRQCEYALAVAEEGSVTAAAERLHVAQPSVSQQIRGLERELGVRLFVGGKSAEVGNRVQRKRPYVRTGRRIEDEKRAEGIGAAYTLRRGPCPIRSRRPGRPRPTVGRMSTRFDAIGMVVPDMAASVAFYRRLGLTFPEGAEAEGHVEAELPGGMRLLLDTEEMVRSFHPGWRPPSGGGRTSLAVRCDSPSEVDALFADLVESGARAELKPWDAVWGQRYAVVLDPDGNGVDLFAPLPTGG</sequence>
<dbReference type="Proteomes" id="UP001501423">
    <property type="component" value="Unassembled WGS sequence"/>
</dbReference>
<dbReference type="InterPro" id="IPR036390">
    <property type="entry name" value="WH_DNA-bd_sf"/>
</dbReference>
<dbReference type="Gene3D" id="3.10.180.10">
    <property type="entry name" value="2,3-Dihydroxybiphenyl 1,2-Dioxygenase, domain 1"/>
    <property type="match status" value="1"/>
</dbReference>
<keyword evidence="4" id="KW-1185">Reference proteome</keyword>
<dbReference type="PANTHER" id="PTHR36503">
    <property type="entry name" value="BLR2520 PROTEIN"/>
    <property type="match status" value="1"/>
</dbReference>
<dbReference type="InterPro" id="IPR004360">
    <property type="entry name" value="Glyas_Fos-R_dOase_dom"/>
</dbReference>
<evidence type="ECO:0000313" key="4">
    <source>
        <dbReference type="Proteomes" id="UP001501423"/>
    </source>
</evidence>
<dbReference type="PRINTS" id="PR00039">
    <property type="entry name" value="HTHLYSR"/>
</dbReference>
<dbReference type="Pfam" id="PF00126">
    <property type="entry name" value="HTH_1"/>
    <property type="match status" value="1"/>
</dbReference>
<reference evidence="3 4" key="1">
    <citation type="journal article" date="2019" name="Int. J. Syst. Evol. Microbiol.">
        <title>The Global Catalogue of Microorganisms (GCM) 10K type strain sequencing project: providing services to taxonomists for standard genome sequencing and annotation.</title>
        <authorList>
            <consortium name="The Broad Institute Genomics Platform"/>
            <consortium name="The Broad Institute Genome Sequencing Center for Infectious Disease"/>
            <person name="Wu L."/>
            <person name="Ma J."/>
        </authorList>
    </citation>
    <scope>NUCLEOTIDE SEQUENCE [LARGE SCALE GENOMIC DNA]</scope>
    <source>
        <strain evidence="3 4">JCM 9650</strain>
    </source>
</reference>
<feature type="domain" description="VOC" evidence="2">
    <location>
        <begin position="113"/>
        <end position="237"/>
    </location>
</feature>
<protein>
    <recommendedName>
        <fullName evidence="5">HTH lysR-type domain-containing protein</fullName>
    </recommendedName>
</protein>
<evidence type="ECO:0000259" key="1">
    <source>
        <dbReference type="PROSITE" id="PS50931"/>
    </source>
</evidence>
<evidence type="ECO:0000313" key="3">
    <source>
        <dbReference type="EMBL" id="GAA2939447.1"/>
    </source>
</evidence>
<comment type="caution">
    <text evidence="3">The sequence shown here is derived from an EMBL/GenBank/DDBJ whole genome shotgun (WGS) entry which is preliminary data.</text>
</comment>
<dbReference type="InterPro" id="IPR037523">
    <property type="entry name" value="VOC_core"/>
</dbReference>
<gene>
    <name evidence="3" type="ORF">GCM10010478_46460</name>
</gene>
<evidence type="ECO:0008006" key="5">
    <source>
        <dbReference type="Google" id="ProtNLM"/>
    </source>
</evidence>
<dbReference type="SUPFAM" id="SSF54593">
    <property type="entry name" value="Glyoxalase/Bleomycin resistance protein/Dihydroxybiphenyl dioxygenase"/>
    <property type="match status" value="1"/>
</dbReference>
<organism evidence="3 4">
    <name type="scientific">Streptomyces erythrogriseus</name>
    <dbReference type="NCBI Taxonomy" id="284027"/>
    <lineage>
        <taxon>Bacteria</taxon>
        <taxon>Bacillati</taxon>
        <taxon>Actinomycetota</taxon>
        <taxon>Actinomycetes</taxon>
        <taxon>Kitasatosporales</taxon>
        <taxon>Streptomycetaceae</taxon>
        <taxon>Streptomyces</taxon>
        <taxon>Streptomyces griseoincarnatus group</taxon>
    </lineage>
</organism>
<accession>A0ABN3X6G6</accession>